<sequence>MNNQFRFIEELKRIRVQESADMSALLKRLKRNKTILLKGLWLKDGSTVNTFNESIFQK</sequence>
<protein>
    <submittedName>
        <fullName evidence="1">Uncharacterized protein</fullName>
    </submittedName>
</protein>
<reference evidence="1 2" key="2">
    <citation type="submission" date="2009-02" db="EMBL/GenBank/DDBJ databases">
        <title>Draft genome sequence of Holdemania filiformis DSM 12042.</title>
        <authorList>
            <person name="Sudarsanam P."/>
            <person name="Ley R."/>
            <person name="Guruge J."/>
            <person name="Turnbaugh P.J."/>
            <person name="Mahowald M."/>
            <person name="Liep D."/>
            <person name="Gordon J."/>
        </authorList>
    </citation>
    <scope>NUCLEOTIDE SEQUENCE [LARGE SCALE GENOMIC DNA]</scope>
    <source>
        <strain evidence="1 2">DSM 12042</strain>
    </source>
</reference>
<dbReference type="Proteomes" id="UP000005950">
    <property type="component" value="Unassembled WGS sequence"/>
</dbReference>
<gene>
    <name evidence="1" type="ORF">HOLDEFILI_01014</name>
</gene>
<organism evidence="1 2">
    <name type="scientific">Holdemania filiformis DSM 12042</name>
    <dbReference type="NCBI Taxonomy" id="545696"/>
    <lineage>
        <taxon>Bacteria</taxon>
        <taxon>Bacillati</taxon>
        <taxon>Bacillota</taxon>
        <taxon>Erysipelotrichia</taxon>
        <taxon>Erysipelotrichales</taxon>
        <taxon>Erysipelotrichaceae</taxon>
        <taxon>Holdemania</taxon>
    </lineage>
</organism>
<name>B9Y5D2_9FIRM</name>
<reference evidence="1 2" key="1">
    <citation type="submission" date="2008-12" db="EMBL/GenBank/DDBJ databases">
        <authorList>
            <person name="Fulton L."/>
            <person name="Clifton S."/>
            <person name="Fulton B."/>
            <person name="Xu J."/>
            <person name="Minx P."/>
            <person name="Pepin K.H."/>
            <person name="Johnson M."/>
            <person name="Bhonagiri V."/>
            <person name="Nash W.E."/>
            <person name="Mardis E.R."/>
            <person name="Wilson R.K."/>
        </authorList>
    </citation>
    <scope>NUCLEOTIDE SEQUENCE [LARGE SCALE GENOMIC DNA]</scope>
    <source>
        <strain evidence="1 2">DSM 12042</strain>
    </source>
</reference>
<evidence type="ECO:0000313" key="2">
    <source>
        <dbReference type="Proteomes" id="UP000005950"/>
    </source>
</evidence>
<dbReference type="AlphaFoldDB" id="B9Y5D2"/>
<dbReference type="STRING" id="545696.HOLDEFILI_01014"/>
<proteinExistence type="predicted"/>
<accession>B9Y5D2</accession>
<evidence type="ECO:0000313" key="1">
    <source>
        <dbReference type="EMBL" id="EEF68807.1"/>
    </source>
</evidence>
<dbReference type="EMBL" id="ACCF01000057">
    <property type="protein sequence ID" value="EEF68807.1"/>
    <property type="molecule type" value="Genomic_DNA"/>
</dbReference>
<comment type="caution">
    <text evidence="1">The sequence shown here is derived from an EMBL/GenBank/DDBJ whole genome shotgun (WGS) entry which is preliminary data.</text>
</comment>
<dbReference type="HOGENOM" id="CLU_2973270_0_0_9"/>